<protein>
    <recommendedName>
        <fullName evidence="5">DUF732 domain-containing protein</fullName>
    </recommendedName>
</protein>
<evidence type="ECO:0000256" key="2">
    <source>
        <dbReference type="SAM" id="SignalP"/>
    </source>
</evidence>
<comment type="caution">
    <text evidence="3">The sequence shown here is derived from an EMBL/GenBank/DDBJ whole genome shotgun (WGS) entry which is preliminary data.</text>
</comment>
<name>A0ABS6YTH9_9ACTN</name>
<reference evidence="3 4" key="1">
    <citation type="submission" date="2019-11" db="EMBL/GenBank/DDBJ databases">
        <authorList>
            <person name="Ay H."/>
        </authorList>
    </citation>
    <scope>NUCLEOTIDE SEQUENCE [LARGE SCALE GENOMIC DNA]</scope>
    <source>
        <strain evidence="3 4">BG9H</strain>
    </source>
</reference>
<keyword evidence="4" id="KW-1185">Reference proteome</keyword>
<accession>A0ABS6YTH9</accession>
<sequence>MHKRLPQLALLLAVIAVGATACGPSDASSAPSASKPTAVSTPTPATASPTARGRGLKGAAAAFYLRTLRKHYPDLDHISDAALVAEGDALCTIQGAALGEQFTKSMRRLGTSKKQTSRIMGAAHGLCRDDDEQLYKD</sequence>
<organism evidence="3 4">
    <name type="scientific">Streptomyces anatolicus</name>
    <dbReference type="NCBI Taxonomy" id="2675858"/>
    <lineage>
        <taxon>Bacteria</taxon>
        <taxon>Bacillati</taxon>
        <taxon>Actinomycetota</taxon>
        <taxon>Actinomycetes</taxon>
        <taxon>Kitasatosporales</taxon>
        <taxon>Streptomycetaceae</taxon>
        <taxon>Streptomyces</taxon>
    </lineage>
</organism>
<dbReference type="RefSeq" id="WP_219691121.1">
    <property type="nucleotide sequence ID" value="NZ_WMBF01000357.1"/>
</dbReference>
<dbReference type="EMBL" id="WMBF01000357">
    <property type="protein sequence ID" value="MBW5424693.1"/>
    <property type="molecule type" value="Genomic_DNA"/>
</dbReference>
<feature type="chain" id="PRO_5045407067" description="DUF732 domain-containing protein" evidence="2">
    <location>
        <begin position="22"/>
        <end position="137"/>
    </location>
</feature>
<dbReference type="Proteomes" id="UP001197114">
    <property type="component" value="Unassembled WGS sequence"/>
</dbReference>
<proteinExistence type="predicted"/>
<dbReference type="PROSITE" id="PS51257">
    <property type="entry name" value="PROKAR_LIPOPROTEIN"/>
    <property type="match status" value="1"/>
</dbReference>
<evidence type="ECO:0008006" key="5">
    <source>
        <dbReference type="Google" id="ProtNLM"/>
    </source>
</evidence>
<evidence type="ECO:0000256" key="1">
    <source>
        <dbReference type="SAM" id="MobiDB-lite"/>
    </source>
</evidence>
<feature type="region of interest" description="Disordered" evidence="1">
    <location>
        <begin position="25"/>
        <end position="54"/>
    </location>
</feature>
<feature type="signal peptide" evidence="2">
    <location>
        <begin position="1"/>
        <end position="21"/>
    </location>
</feature>
<evidence type="ECO:0000313" key="4">
    <source>
        <dbReference type="Proteomes" id="UP001197114"/>
    </source>
</evidence>
<evidence type="ECO:0000313" key="3">
    <source>
        <dbReference type="EMBL" id="MBW5424693.1"/>
    </source>
</evidence>
<keyword evidence="2" id="KW-0732">Signal</keyword>
<gene>
    <name evidence="3" type="ORF">GKQ77_24535</name>
</gene>